<evidence type="ECO:0008006" key="3">
    <source>
        <dbReference type="Google" id="ProtNLM"/>
    </source>
</evidence>
<keyword evidence="2" id="KW-1185">Reference proteome</keyword>
<accession>A0A2A2KIZ2</accession>
<dbReference type="PANTHER" id="PTHR36161">
    <property type="entry name" value="PROTEIN CBG06377-RELATED"/>
    <property type="match status" value="1"/>
</dbReference>
<gene>
    <name evidence="1" type="ORF">WR25_01452</name>
</gene>
<organism evidence="1 2">
    <name type="scientific">Diploscapter pachys</name>
    <dbReference type="NCBI Taxonomy" id="2018661"/>
    <lineage>
        <taxon>Eukaryota</taxon>
        <taxon>Metazoa</taxon>
        <taxon>Ecdysozoa</taxon>
        <taxon>Nematoda</taxon>
        <taxon>Chromadorea</taxon>
        <taxon>Rhabditida</taxon>
        <taxon>Rhabditina</taxon>
        <taxon>Rhabditomorpha</taxon>
        <taxon>Rhabditoidea</taxon>
        <taxon>Rhabditidae</taxon>
        <taxon>Diploscapter</taxon>
    </lineage>
</organism>
<protein>
    <recommendedName>
        <fullName evidence="3">DUF19 domain-containing protein</fullName>
    </recommendedName>
</protein>
<dbReference type="EMBL" id="LIAE01008456">
    <property type="protein sequence ID" value="PAV73954.1"/>
    <property type="molecule type" value="Genomic_DNA"/>
</dbReference>
<dbReference type="STRING" id="2018661.A0A2A2KIZ2"/>
<comment type="caution">
    <text evidence="1">The sequence shown here is derived from an EMBL/GenBank/DDBJ whole genome shotgun (WGS) entry which is preliminary data.</text>
</comment>
<dbReference type="PANTHER" id="PTHR36161:SF5">
    <property type="entry name" value="DUF19 DOMAIN-CONTAINING PROTEIN"/>
    <property type="match status" value="1"/>
</dbReference>
<reference evidence="1 2" key="1">
    <citation type="journal article" date="2017" name="Curr. Biol.">
        <title>Genome architecture and evolution of a unichromosomal asexual nematode.</title>
        <authorList>
            <person name="Fradin H."/>
            <person name="Zegar C."/>
            <person name="Gutwein M."/>
            <person name="Lucas J."/>
            <person name="Kovtun M."/>
            <person name="Corcoran D."/>
            <person name="Baugh L.R."/>
            <person name="Kiontke K."/>
            <person name="Gunsalus K."/>
            <person name="Fitch D.H."/>
            <person name="Piano F."/>
        </authorList>
    </citation>
    <scope>NUCLEOTIDE SEQUENCE [LARGE SCALE GENOMIC DNA]</scope>
    <source>
        <strain evidence="1">PF1309</strain>
    </source>
</reference>
<name>A0A2A2KIZ2_9BILA</name>
<dbReference type="AlphaFoldDB" id="A0A2A2KIZ2"/>
<proteinExistence type="predicted"/>
<dbReference type="Proteomes" id="UP000218231">
    <property type="component" value="Unassembled WGS sequence"/>
</dbReference>
<evidence type="ECO:0000313" key="1">
    <source>
        <dbReference type="EMBL" id="PAV73954.1"/>
    </source>
</evidence>
<sequence>MFVAGFGIGSYLLNYKMGYNKLALFIAISSLIALSYAQTQRDKAIAKVLKMTGIKLSDYQLNEKTVVKGLQCIEPTIIDILPYDGTSATDNKIYKAGMKCVTKVATLGTAAIATSFMSQWSNCIKPSNATCLAAKVKPKAMKALGKPYNELSAIAMKCRKNNAGKKDMYEKCANNVYKKALAYVYKAYVDQTCLKLATAINVAEYNCCRKMVDLVVKKDVSGKYSCYSKAKPKAGTTPTCPK</sequence>
<evidence type="ECO:0000313" key="2">
    <source>
        <dbReference type="Proteomes" id="UP000218231"/>
    </source>
</evidence>